<dbReference type="AlphaFoldDB" id="X1V9J2"/>
<sequence length="83" mass="9354">MIKAATLPMLGREDFNMYGQKYTLAKLDADEVAIFEDNFNKLLSTTDSQVRKILEDRVDSIIGGIMAIKEKLNGRKFRGMNPG</sequence>
<organism evidence="1">
    <name type="scientific">marine sediment metagenome</name>
    <dbReference type="NCBI Taxonomy" id="412755"/>
    <lineage>
        <taxon>unclassified sequences</taxon>
        <taxon>metagenomes</taxon>
        <taxon>ecological metagenomes</taxon>
    </lineage>
</organism>
<accession>X1V9J2</accession>
<proteinExistence type="predicted"/>
<gene>
    <name evidence="1" type="ORF">S12H4_30200</name>
</gene>
<reference evidence="1" key="1">
    <citation type="journal article" date="2014" name="Front. Microbiol.">
        <title>High frequency of phylogenetically diverse reductive dehalogenase-homologous genes in deep subseafloor sedimentary metagenomes.</title>
        <authorList>
            <person name="Kawai M."/>
            <person name="Futagami T."/>
            <person name="Toyoda A."/>
            <person name="Takaki Y."/>
            <person name="Nishi S."/>
            <person name="Hori S."/>
            <person name="Arai W."/>
            <person name="Tsubouchi T."/>
            <person name="Morono Y."/>
            <person name="Uchiyama I."/>
            <person name="Ito T."/>
            <person name="Fujiyama A."/>
            <person name="Inagaki F."/>
            <person name="Takami H."/>
        </authorList>
    </citation>
    <scope>NUCLEOTIDE SEQUENCE</scope>
    <source>
        <strain evidence="1">Expedition CK06-06</strain>
    </source>
</reference>
<dbReference type="EMBL" id="BARW01017492">
    <property type="protein sequence ID" value="GAJ02155.1"/>
    <property type="molecule type" value="Genomic_DNA"/>
</dbReference>
<evidence type="ECO:0000313" key="1">
    <source>
        <dbReference type="EMBL" id="GAJ02155.1"/>
    </source>
</evidence>
<feature type="non-terminal residue" evidence="1">
    <location>
        <position position="83"/>
    </location>
</feature>
<comment type="caution">
    <text evidence="1">The sequence shown here is derived from an EMBL/GenBank/DDBJ whole genome shotgun (WGS) entry which is preliminary data.</text>
</comment>
<name>X1V9J2_9ZZZZ</name>
<protein>
    <submittedName>
        <fullName evidence="1">Uncharacterized protein</fullName>
    </submittedName>
</protein>